<keyword evidence="1" id="KW-1133">Transmembrane helix</keyword>
<dbReference type="PANTHER" id="PTHR41795:SF1">
    <property type="entry name" value="EXOPOLYSACCHARIDE SYNTHESIS PROTEIN"/>
    <property type="match status" value="1"/>
</dbReference>
<dbReference type="PIRSF" id="PIRSF033239">
    <property type="entry name" value="ExoD"/>
    <property type="match status" value="1"/>
</dbReference>
<dbReference type="OrthoDB" id="8446803at2"/>
<dbReference type="InterPro" id="IPR010331">
    <property type="entry name" value="ExoD"/>
</dbReference>
<sequence length="209" mass="22192">MTESMDERSLRTSEVFRGLKTIGSGERISLGELTTSLGDRGFGLLVLIFALPNIIPMIPGVSTVSGVVIALVGLQMMIGRHAPWMPGFVAEKTMPREQLAAMVDRTVSWVERLERVAQPRWTGMTRGPMHVVLGAMFVLLGAILALPLSWIGNFPPGVALVVLSIGMLEEDGLLVALGHAIGIVATLLVLALVAALVAAALVSFGWLTA</sequence>
<dbReference type="Pfam" id="PF06055">
    <property type="entry name" value="ExoD"/>
    <property type="match status" value="1"/>
</dbReference>
<keyword evidence="3" id="KW-1185">Reference proteome</keyword>
<feature type="transmembrane region" description="Helical" evidence="1">
    <location>
        <begin position="130"/>
        <end position="151"/>
    </location>
</feature>
<feature type="transmembrane region" description="Helical" evidence="1">
    <location>
        <begin position="184"/>
        <end position="207"/>
    </location>
</feature>
<feature type="transmembrane region" description="Helical" evidence="1">
    <location>
        <begin position="42"/>
        <end position="74"/>
    </location>
</feature>
<evidence type="ECO:0000313" key="3">
    <source>
        <dbReference type="Proteomes" id="UP000241808"/>
    </source>
</evidence>
<keyword evidence="1" id="KW-0812">Transmembrane</keyword>
<dbReference type="AlphaFoldDB" id="A0A2T4YZI9"/>
<evidence type="ECO:0000256" key="1">
    <source>
        <dbReference type="SAM" id="Phobius"/>
    </source>
</evidence>
<keyword evidence="1" id="KW-0472">Membrane</keyword>
<evidence type="ECO:0008006" key="4">
    <source>
        <dbReference type="Google" id="ProtNLM"/>
    </source>
</evidence>
<name>A0A2T4YZI9_9HYPH</name>
<organism evidence="2 3">
    <name type="scientific">Phreatobacter oligotrophus</name>
    <dbReference type="NCBI Taxonomy" id="1122261"/>
    <lineage>
        <taxon>Bacteria</taxon>
        <taxon>Pseudomonadati</taxon>
        <taxon>Pseudomonadota</taxon>
        <taxon>Alphaproteobacteria</taxon>
        <taxon>Hyphomicrobiales</taxon>
        <taxon>Phreatobacteraceae</taxon>
        <taxon>Phreatobacter</taxon>
    </lineage>
</organism>
<dbReference type="RefSeq" id="WP_108178729.1">
    <property type="nucleotide sequence ID" value="NZ_PZZL01000008.1"/>
</dbReference>
<evidence type="ECO:0000313" key="2">
    <source>
        <dbReference type="EMBL" id="PTM52350.1"/>
    </source>
</evidence>
<dbReference type="EMBL" id="PZZL01000008">
    <property type="protein sequence ID" value="PTM52350.1"/>
    <property type="molecule type" value="Genomic_DNA"/>
</dbReference>
<protein>
    <recommendedName>
        <fullName evidence="4">Exopolysaccharide synthesis protein ExoD</fullName>
    </recommendedName>
</protein>
<reference evidence="2 3" key="1">
    <citation type="submission" date="2018-04" db="EMBL/GenBank/DDBJ databases">
        <title>Genomic Encyclopedia of Archaeal and Bacterial Type Strains, Phase II (KMG-II): from individual species to whole genera.</title>
        <authorList>
            <person name="Goeker M."/>
        </authorList>
    </citation>
    <scope>NUCLEOTIDE SEQUENCE [LARGE SCALE GENOMIC DNA]</scope>
    <source>
        <strain evidence="2 3">DSM 25521</strain>
    </source>
</reference>
<dbReference type="Proteomes" id="UP000241808">
    <property type="component" value="Unassembled WGS sequence"/>
</dbReference>
<gene>
    <name evidence="2" type="ORF">C8P69_108150</name>
</gene>
<proteinExistence type="predicted"/>
<comment type="caution">
    <text evidence="2">The sequence shown here is derived from an EMBL/GenBank/DDBJ whole genome shotgun (WGS) entry which is preliminary data.</text>
</comment>
<dbReference type="PANTHER" id="PTHR41795">
    <property type="entry name" value="EXOPOLYSACCHARIDE SYNTHESIS PROTEIN"/>
    <property type="match status" value="1"/>
</dbReference>
<accession>A0A2T4YZI9</accession>